<organism evidence="4 5">
    <name type="scientific">Urochloa decumbens</name>
    <dbReference type="NCBI Taxonomy" id="240449"/>
    <lineage>
        <taxon>Eukaryota</taxon>
        <taxon>Viridiplantae</taxon>
        <taxon>Streptophyta</taxon>
        <taxon>Embryophyta</taxon>
        <taxon>Tracheophyta</taxon>
        <taxon>Spermatophyta</taxon>
        <taxon>Magnoliopsida</taxon>
        <taxon>Liliopsida</taxon>
        <taxon>Poales</taxon>
        <taxon>Poaceae</taxon>
        <taxon>PACMAD clade</taxon>
        <taxon>Panicoideae</taxon>
        <taxon>Panicodae</taxon>
        <taxon>Paniceae</taxon>
        <taxon>Melinidinae</taxon>
        <taxon>Urochloa</taxon>
    </lineage>
</organism>
<dbReference type="Pfam" id="PF03514">
    <property type="entry name" value="GRAS"/>
    <property type="match status" value="1"/>
</dbReference>
<dbReference type="PANTHER" id="PTHR31636">
    <property type="entry name" value="OSJNBA0084A10.13 PROTEIN-RELATED"/>
    <property type="match status" value="1"/>
</dbReference>
<dbReference type="InterPro" id="IPR005202">
    <property type="entry name" value="TF_GRAS"/>
</dbReference>
<evidence type="ECO:0008006" key="6">
    <source>
        <dbReference type="Google" id="ProtNLM"/>
    </source>
</evidence>
<evidence type="ECO:0000256" key="3">
    <source>
        <dbReference type="PROSITE-ProRule" id="PRU01191"/>
    </source>
</evidence>
<evidence type="ECO:0000313" key="4">
    <source>
        <dbReference type="EMBL" id="CAL4985783.1"/>
    </source>
</evidence>
<proteinExistence type="inferred from homology"/>
<dbReference type="PROSITE" id="PS50985">
    <property type="entry name" value="GRAS"/>
    <property type="match status" value="1"/>
</dbReference>
<feature type="region of interest" description="Leucine repeat II (LRII)" evidence="3">
    <location>
        <begin position="372"/>
        <end position="404"/>
    </location>
</feature>
<protein>
    <recommendedName>
        <fullName evidence="6">Scarecrow-like protein 9</fullName>
    </recommendedName>
</protein>
<keyword evidence="5" id="KW-1185">Reference proteome</keyword>
<feature type="region of interest" description="VHIID" evidence="3">
    <location>
        <begin position="291"/>
        <end position="356"/>
    </location>
</feature>
<sequence length="593" mass="67435">MDNGDVQDSLSPDGMVLSYVSRVLMEDDTEDELLCQDSDHPALLQVQETFAQILFSPFISSNSDNIIYRSNMEGDKNSLQGCSGDKCTLSSAFSKSTDAVWAFSKSMEEASRFLPRDNGFRKDKQVNEMITGSSNRMVTKKRYYRDGMLEEEACRARKYMVMMEDQFEEMFDKMMLCGYETCIKDMEKLHISKADEEMNNKKGGSKVKSDVVDLCELLVRCAQAIAAGSVMAAQELLKQIKQHASSTGDATQRLAHCFSKGLEARLEGKGSQLWQLLSTDRPLVIEYLKAYKLYIAACCFNRVALFFNIMTIKHAMSGKRKLHIVDYGPHHVFQWAGLLRWMANWEGGPPEVKITAISHLQPRPCPSEGIADTGHRLGKCASEFGVPFKFHAITAKWDRICADNLEKDADEVLVVNDLFNFSILMDESIYFDSRSPRDTVLNNIRKMRPDVFIQGVVNSSYGTSFLARFREALFYYSALFDMLDATIPREDKLRSVLEQGMLGNSVLNTIACEGVDLVNRPERYRQWQVRNQRAGLRQLPLRPNIIKVLKEKVMKDHHKDFFVGEDGQWLLQGWMGRILYAHSTWVAEDAISA</sequence>
<feature type="region of interest" description="Leucine repeat I (LRI)" evidence="3">
    <location>
        <begin position="212"/>
        <end position="272"/>
    </location>
</feature>
<evidence type="ECO:0000256" key="2">
    <source>
        <dbReference type="ARBA" id="ARBA00023163"/>
    </source>
</evidence>
<comment type="caution">
    <text evidence="3">Lacks conserved residue(s) required for the propagation of feature annotation.</text>
</comment>
<feature type="region of interest" description="SAW" evidence="3">
    <location>
        <begin position="511"/>
        <end position="586"/>
    </location>
</feature>
<feature type="short sequence motif" description="VHIID" evidence="3">
    <location>
        <begin position="322"/>
        <end position="326"/>
    </location>
</feature>
<gene>
    <name evidence="4" type="ORF">URODEC1_LOCUS58098</name>
</gene>
<comment type="similarity">
    <text evidence="3">Belongs to the GRAS family.</text>
</comment>
<reference evidence="4" key="1">
    <citation type="submission" date="2024-10" db="EMBL/GenBank/DDBJ databases">
        <authorList>
            <person name="Ryan C."/>
        </authorList>
    </citation>
    <scope>NUCLEOTIDE SEQUENCE [LARGE SCALE GENOMIC DNA]</scope>
</reference>
<dbReference type="Proteomes" id="UP001497457">
    <property type="component" value="Chromosome 23rd"/>
</dbReference>
<evidence type="ECO:0000313" key="5">
    <source>
        <dbReference type="Proteomes" id="UP001497457"/>
    </source>
</evidence>
<evidence type="ECO:0000256" key="1">
    <source>
        <dbReference type="ARBA" id="ARBA00023015"/>
    </source>
</evidence>
<name>A0ABC9ASY6_9POAL</name>
<dbReference type="AlphaFoldDB" id="A0ABC9ASY6"/>
<keyword evidence="2" id="KW-0804">Transcription</keyword>
<accession>A0ABC9ASY6</accession>
<dbReference type="EMBL" id="OZ075133">
    <property type="protein sequence ID" value="CAL4985783.1"/>
    <property type="molecule type" value="Genomic_DNA"/>
</dbReference>
<keyword evidence="1" id="KW-0805">Transcription regulation</keyword>